<dbReference type="Proteomes" id="UP000721844">
    <property type="component" value="Unassembled WGS sequence"/>
</dbReference>
<gene>
    <name evidence="2" type="ORF">ACELLULO517_05590</name>
</gene>
<evidence type="ECO:0000313" key="2">
    <source>
        <dbReference type="EMBL" id="MCB8879697.1"/>
    </source>
</evidence>
<accession>A0A963YYV3</accession>
<proteinExistence type="predicted"/>
<sequence>MSRSVWRIAADTPSYQAHDLSGTGAKICGGRWNAPGLAVIYTSENRALACLETIVHLNSGGLPLNRYLVEITIPDAIWDLAERPTAADLAIGWEAEPPGQVSIAFGSDWLKAGRSALLILPSVIVPDETTILINPEHPDSGTVTAVKRRRWLYDPRVRRSPAQPSGT</sequence>
<evidence type="ECO:0000313" key="3">
    <source>
        <dbReference type="Proteomes" id="UP000721844"/>
    </source>
</evidence>
<evidence type="ECO:0000259" key="1">
    <source>
        <dbReference type="SMART" id="SM00953"/>
    </source>
</evidence>
<reference evidence="2 3" key="1">
    <citation type="journal article" date="2021" name="Microorganisms">
        <title>Acidisoma silvae sp. nov. and Acidisomacellulosilytica sp. nov., Two Acidophilic Bacteria Isolated from Decaying Wood, Hydrolyzing Cellulose and Producing Poly-3-hydroxybutyrate.</title>
        <authorList>
            <person name="Mieszkin S."/>
            <person name="Pouder E."/>
            <person name="Uroz S."/>
            <person name="Simon-Colin C."/>
            <person name="Alain K."/>
        </authorList>
    </citation>
    <scope>NUCLEOTIDE SEQUENCE [LARGE SCALE GENOMIC DNA]</scope>
    <source>
        <strain evidence="2 3">HW T5.17</strain>
    </source>
</reference>
<dbReference type="AlphaFoldDB" id="A0A963YYV3"/>
<comment type="caution">
    <text evidence="2">The sequence shown here is derived from an EMBL/GenBank/DDBJ whole genome shotgun (WGS) entry which is preliminary data.</text>
</comment>
<dbReference type="Pfam" id="PF08808">
    <property type="entry name" value="RES"/>
    <property type="match status" value="1"/>
</dbReference>
<keyword evidence="3" id="KW-1185">Reference proteome</keyword>
<dbReference type="EMBL" id="JAESVA010000002">
    <property type="protein sequence ID" value="MCB8879697.1"/>
    <property type="molecule type" value="Genomic_DNA"/>
</dbReference>
<organism evidence="2 3">
    <name type="scientific">Acidisoma cellulosilyticum</name>
    <dbReference type="NCBI Taxonomy" id="2802395"/>
    <lineage>
        <taxon>Bacteria</taxon>
        <taxon>Pseudomonadati</taxon>
        <taxon>Pseudomonadota</taxon>
        <taxon>Alphaproteobacteria</taxon>
        <taxon>Acetobacterales</taxon>
        <taxon>Acidocellaceae</taxon>
        <taxon>Acidisoma</taxon>
    </lineage>
</organism>
<feature type="domain" description="RES" evidence="1">
    <location>
        <begin position="19"/>
        <end position="147"/>
    </location>
</feature>
<dbReference type="RefSeq" id="WP_227306322.1">
    <property type="nucleotide sequence ID" value="NZ_JAESVA010000002.1"/>
</dbReference>
<protein>
    <submittedName>
        <fullName evidence="2">RES family NAD+ phosphorylase</fullName>
    </submittedName>
</protein>
<dbReference type="InterPro" id="IPR014914">
    <property type="entry name" value="RES_dom"/>
</dbReference>
<dbReference type="SMART" id="SM00953">
    <property type="entry name" value="RES"/>
    <property type="match status" value="1"/>
</dbReference>
<name>A0A963YYV3_9PROT</name>